<dbReference type="PANTHER" id="PTHR43431">
    <property type="entry name" value="OXIDOREDUCTASE, SHORT CHAIN DEHYDROGENASE/REDUCTASE FAMILY (AFU_ORTHOLOGUE AFUA_5G14000)"/>
    <property type="match status" value="1"/>
</dbReference>
<dbReference type="OrthoDB" id="9799818at2"/>
<gene>
    <name evidence="1" type="ORF">Asera_32760</name>
</gene>
<dbReference type="PANTHER" id="PTHR43431:SF7">
    <property type="entry name" value="OXIDOREDUCTASE, SHORT CHAIN DEHYDROGENASE_REDUCTASE FAMILY (AFU_ORTHOLOGUE AFUA_5G14000)"/>
    <property type="match status" value="1"/>
</dbReference>
<accession>A0A810L4X2</accession>
<dbReference type="SUPFAM" id="SSF51735">
    <property type="entry name" value="NAD(P)-binding Rossmann-fold domains"/>
    <property type="match status" value="1"/>
</dbReference>
<dbReference type="Pfam" id="PF00106">
    <property type="entry name" value="adh_short"/>
    <property type="match status" value="1"/>
</dbReference>
<dbReference type="InterPro" id="IPR036291">
    <property type="entry name" value="NAD(P)-bd_dom_sf"/>
</dbReference>
<evidence type="ECO:0000313" key="1">
    <source>
        <dbReference type="EMBL" id="BCJ29168.1"/>
    </source>
</evidence>
<reference evidence="1" key="1">
    <citation type="submission" date="2020-08" db="EMBL/GenBank/DDBJ databases">
        <title>Whole genome shotgun sequence of Actinocatenispora sera NBRC 101916.</title>
        <authorList>
            <person name="Komaki H."/>
            <person name="Tamura T."/>
        </authorList>
    </citation>
    <scope>NUCLEOTIDE SEQUENCE</scope>
    <source>
        <strain evidence="1">NBRC 101916</strain>
    </source>
</reference>
<dbReference type="RefSeq" id="WP_030448936.1">
    <property type="nucleotide sequence ID" value="NZ_AP023354.1"/>
</dbReference>
<dbReference type="Proteomes" id="UP000680750">
    <property type="component" value="Chromosome"/>
</dbReference>
<name>A0A810L4X2_9ACTN</name>
<dbReference type="KEGG" id="aser:Asera_32760"/>
<sequence>MPTIAIVGAGARLGLSLGRVFGRHGYQVALLARNPERLDALVRQLAAEHVDAAGFAADVLDRPGLTAALGRAADHFGGIDVLEYSPTVAGAASGEAYTGALDLTVDLLRPQLESTCYGAIAATRAVLPAMRAAGSGALLYTTGASSVHPTPMFAGPGIAAAGLRNWALNLNTLLADDGVYACHVSIGVWLAGTRTPTPDTPTTHPDVLAETYWELAAARTEPERLITA</sequence>
<proteinExistence type="predicted"/>
<protein>
    <submittedName>
        <fullName evidence="1">Short-chain dehydrogenase</fullName>
    </submittedName>
</protein>
<organism evidence="1 2">
    <name type="scientific">Actinocatenispora sera</name>
    <dbReference type="NCBI Taxonomy" id="390989"/>
    <lineage>
        <taxon>Bacteria</taxon>
        <taxon>Bacillati</taxon>
        <taxon>Actinomycetota</taxon>
        <taxon>Actinomycetes</taxon>
        <taxon>Micromonosporales</taxon>
        <taxon>Micromonosporaceae</taxon>
        <taxon>Actinocatenispora</taxon>
    </lineage>
</organism>
<evidence type="ECO:0000313" key="2">
    <source>
        <dbReference type="Proteomes" id="UP000680750"/>
    </source>
</evidence>
<dbReference type="EMBL" id="AP023354">
    <property type="protein sequence ID" value="BCJ29168.1"/>
    <property type="molecule type" value="Genomic_DNA"/>
</dbReference>
<dbReference type="Gene3D" id="3.40.50.720">
    <property type="entry name" value="NAD(P)-binding Rossmann-like Domain"/>
    <property type="match status" value="1"/>
</dbReference>
<dbReference type="AlphaFoldDB" id="A0A810L4X2"/>
<keyword evidence="2" id="KW-1185">Reference proteome</keyword>
<dbReference type="InterPro" id="IPR002347">
    <property type="entry name" value="SDR_fam"/>
</dbReference>